<gene>
    <name evidence="4" type="ORF">L9G74_09080</name>
</gene>
<dbReference type="PANTHER" id="PTHR10612">
    <property type="entry name" value="APOLIPOPROTEIN D"/>
    <property type="match status" value="1"/>
</dbReference>
<comment type="caution">
    <text evidence="4">The sequence shown here is derived from an EMBL/GenBank/DDBJ whole genome shotgun (WGS) entry which is preliminary data.</text>
</comment>
<comment type="subunit">
    <text evidence="2">Homodimer.</text>
</comment>
<evidence type="ECO:0000259" key="3">
    <source>
        <dbReference type="Pfam" id="PF08212"/>
    </source>
</evidence>
<evidence type="ECO:0000313" key="4">
    <source>
        <dbReference type="EMBL" id="MCS4556590.1"/>
    </source>
</evidence>
<dbReference type="InterPro" id="IPR012674">
    <property type="entry name" value="Calycin"/>
</dbReference>
<keyword evidence="2" id="KW-0449">Lipoprotein</keyword>
<dbReference type="PANTHER" id="PTHR10612:SF34">
    <property type="entry name" value="APOLIPOPROTEIN D"/>
    <property type="match status" value="1"/>
</dbReference>
<reference evidence="4 5" key="1">
    <citation type="submission" date="2022-02" db="EMBL/GenBank/DDBJ databases">
        <authorList>
            <person name="Zhuang L."/>
        </authorList>
    </citation>
    <scope>NUCLEOTIDE SEQUENCE [LARGE SCALE GENOMIC DNA]</scope>
    <source>
        <strain evidence="4 5">C32</strain>
    </source>
</reference>
<feature type="domain" description="Lipocalin/cytosolic fatty-acid binding" evidence="3">
    <location>
        <begin position="38"/>
        <end position="183"/>
    </location>
</feature>
<comment type="function">
    <text evidence="2">Involved in the storage or transport of lipids necessary for membrane maintenance under stressful conditions. Displays a binding preference for lysophospholipids.</text>
</comment>
<name>A0ABT2FLR5_9GAMM</name>
<dbReference type="SUPFAM" id="SSF50814">
    <property type="entry name" value="Lipocalins"/>
    <property type="match status" value="1"/>
</dbReference>
<dbReference type="PRINTS" id="PR01171">
    <property type="entry name" value="BCTLIPOCALIN"/>
</dbReference>
<reference evidence="5" key="2">
    <citation type="submission" date="2023-07" db="EMBL/GenBank/DDBJ databases">
        <title>Shewanella mangrovi sp. nov., an acetaldehyde- degrading bacterium isolated from mangrove sediment.</title>
        <authorList>
            <person name="Liu Y."/>
        </authorList>
    </citation>
    <scope>NUCLEOTIDE SEQUENCE [LARGE SCALE GENOMIC DNA]</scope>
    <source>
        <strain evidence="5">C32</strain>
    </source>
</reference>
<comment type="similarity">
    <text evidence="1 2">Belongs to the calycin superfamily. Lipocalin family.</text>
</comment>
<feature type="signal peptide" evidence="2">
    <location>
        <begin position="1"/>
        <end position="26"/>
    </location>
</feature>
<protein>
    <recommendedName>
        <fullName evidence="2">Outer membrane lipoprotein Blc</fullName>
    </recommendedName>
</protein>
<evidence type="ECO:0000256" key="2">
    <source>
        <dbReference type="PIRNR" id="PIRNR036893"/>
    </source>
</evidence>
<dbReference type="Proteomes" id="UP001201549">
    <property type="component" value="Unassembled WGS sequence"/>
</dbReference>
<dbReference type="InterPro" id="IPR002446">
    <property type="entry name" value="Lipocalin_bac"/>
</dbReference>
<feature type="chain" id="PRO_5045017700" description="Outer membrane lipoprotein Blc" evidence="2">
    <location>
        <begin position="27"/>
        <end position="188"/>
    </location>
</feature>
<dbReference type="EMBL" id="JAKOGG010000005">
    <property type="protein sequence ID" value="MCS4556590.1"/>
    <property type="molecule type" value="Genomic_DNA"/>
</dbReference>
<keyword evidence="2" id="KW-0446">Lipid-binding</keyword>
<dbReference type="Gene3D" id="2.40.128.20">
    <property type="match status" value="1"/>
</dbReference>
<dbReference type="Pfam" id="PF08212">
    <property type="entry name" value="Lipocalin_2"/>
    <property type="match status" value="1"/>
</dbReference>
<sequence length="188" mass="21061">MNRNIALLLRGALLSAALLLPTGCTIIDTKVAVVQPFDAQNYLGKWYEIARLDHSFERGLTQVTAEYQQDGDAINVINRGYDPQKKAWKSAEGIAYFTDGEQTGRLKVSFFRPFYGAYQIHAIIPEQPSTNEPYQVSLVIGPDTDYMWILARSPQIDDATKQQLLTKAKALGVDTQQLIWVEQTAATH</sequence>
<proteinExistence type="inferred from homology"/>
<dbReference type="InterPro" id="IPR022271">
    <property type="entry name" value="Lipocalin_ApoD"/>
</dbReference>
<keyword evidence="5" id="KW-1185">Reference proteome</keyword>
<dbReference type="InterPro" id="IPR047202">
    <property type="entry name" value="Lipocalin_Blc-like_dom"/>
</dbReference>
<keyword evidence="2" id="KW-0472">Membrane</keyword>
<evidence type="ECO:0000313" key="5">
    <source>
        <dbReference type="Proteomes" id="UP001201549"/>
    </source>
</evidence>
<dbReference type="PIRSF" id="PIRSF036893">
    <property type="entry name" value="Lipocalin_ApoD"/>
    <property type="match status" value="1"/>
</dbReference>
<dbReference type="CDD" id="cd19438">
    <property type="entry name" value="lipocalin_Blc-like"/>
    <property type="match status" value="1"/>
</dbReference>
<keyword evidence="2" id="KW-0732">Signal</keyword>
<evidence type="ECO:0000256" key="1">
    <source>
        <dbReference type="ARBA" id="ARBA00006889"/>
    </source>
</evidence>
<keyword evidence="2" id="KW-0998">Cell outer membrane</keyword>
<dbReference type="InterPro" id="IPR000566">
    <property type="entry name" value="Lipocln_cytosolic_FA-bd_dom"/>
</dbReference>
<comment type="subcellular location">
    <subcellularLocation>
        <location evidence="2">Cell outer membrane</location>
    </subcellularLocation>
</comment>
<organism evidence="4 5">
    <name type="scientific">Shewanella electrica</name>
    <dbReference type="NCBI Taxonomy" id="515560"/>
    <lineage>
        <taxon>Bacteria</taxon>
        <taxon>Pseudomonadati</taxon>
        <taxon>Pseudomonadota</taxon>
        <taxon>Gammaproteobacteria</taxon>
        <taxon>Alteromonadales</taxon>
        <taxon>Shewanellaceae</taxon>
        <taxon>Shewanella</taxon>
    </lineage>
</organism>
<accession>A0ABT2FLR5</accession>